<evidence type="ECO:0000256" key="3">
    <source>
        <dbReference type="ARBA" id="ARBA00022989"/>
    </source>
</evidence>
<feature type="transmembrane region" description="Helical" evidence="5">
    <location>
        <begin position="86"/>
        <end position="109"/>
    </location>
</feature>
<evidence type="ECO:0000256" key="5">
    <source>
        <dbReference type="SAM" id="Phobius"/>
    </source>
</evidence>
<dbReference type="PANTHER" id="PTHR11863">
    <property type="entry name" value="STEROL DESATURASE"/>
    <property type="match status" value="1"/>
</dbReference>
<keyword evidence="4 5" id="KW-0472">Membrane</keyword>
<feature type="domain" description="Fatty acid hydroxylase" evidence="6">
    <location>
        <begin position="175"/>
        <end position="299"/>
    </location>
</feature>
<dbReference type="Proteomes" id="UP000774617">
    <property type="component" value="Unassembled WGS sequence"/>
</dbReference>
<gene>
    <name evidence="7" type="ORF">B0J12DRAFT_606490</name>
</gene>
<dbReference type="Pfam" id="PF04116">
    <property type="entry name" value="FA_hydroxylase"/>
    <property type="match status" value="1"/>
</dbReference>
<comment type="caution">
    <text evidence="7">The sequence shown here is derived from an EMBL/GenBank/DDBJ whole genome shotgun (WGS) entry which is preliminary data.</text>
</comment>
<evidence type="ECO:0000256" key="2">
    <source>
        <dbReference type="ARBA" id="ARBA00022692"/>
    </source>
</evidence>
<keyword evidence="3 5" id="KW-1133">Transmembrane helix</keyword>
<proteinExistence type="predicted"/>
<organism evidence="7 8">
    <name type="scientific">Macrophomina phaseolina</name>
    <dbReference type="NCBI Taxonomy" id="35725"/>
    <lineage>
        <taxon>Eukaryota</taxon>
        <taxon>Fungi</taxon>
        <taxon>Dikarya</taxon>
        <taxon>Ascomycota</taxon>
        <taxon>Pezizomycotina</taxon>
        <taxon>Dothideomycetes</taxon>
        <taxon>Dothideomycetes incertae sedis</taxon>
        <taxon>Botryosphaeriales</taxon>
        <taxon>Botryosphaeriaceae</taxon>
        <taxon>Macrophomina</taxon>
    </lineage>
</organism>
<name>A0ABQ8G023_9PEZI</name>
<keyword evidence="2 5" id="KW-0812">Transmembrane</keyword>
<accession>A0ABQ8G023</accession>
<sequence length="323" mass="38026">MDVVLEGVDAHIFDYIYAILLPLPAVSHLGRVASTNAACSNIVEMPAPQSTYQWEPASRYLSFKASEYVWMRLWGRENIYRQLTTLFLITWIFGVLIYFMRATFSYVFIFDKTTFTHPKYFNNQISLEIAQAMGAIPVVAFFTAPFFVAEVRGYSKMYDTTADGPGAWYDIIQFPFFIIFTDFCIYLIHRCLHHPKMYEHLHKPRHKWIMPSPYASHAFHPLDGYVHSLPYHIFPFFFPLQKFAYIFLFAFVNIWTVMIRDGGYLAKSPIIIGAACHTKHHLYFNHNYGQYTTLWDRLGDSYRKSDDELFREELKIVRSKREK</sequence>
<feature type="transmembrane region" description="Helical" evidence="5">
    <location>
        <begin position="129"/>
        <end position="148"/>
    </location>
</feature>
<feature type="transmembrane region" description="Helical" evidence="5">
    <location>
        <begin position="168"/>
        <end position="188"/>
    </location>
</feature>
<evidence type="ECO:0000313" key="8">
    <source>
        <dbReference type="Proteomes" id="UP000774617"/>
    </source>
</evidence>
<evidence type="ECO:0000256" key="4">
    <source>
        <dbReference type="ARBA" id="ARBA00023136"/>
    </source>
</evidence>
<evidence type="ECO:0000313" key="7">
    <source>
        <dbReference type="EMBL" id="KAH7038969.1"/>
    </source>
</evidence>
<dbReference type="InterPro" id="IPR050307">
    <property type="entry name" value="Sterol_Desaturase_Related"/>
</dbReference>
<dbReference type="InterPro" id="IPR006694">
    <property type="entry name" value="Fatty_acid_hydroxylase"/>
</dbReference>
<feature type="transmembrane region" description="Helical" evidence="5">
    <location>
        <begin position="243"/>
        <end position="259"/>
    </location>
</feature>
<evidence type="ECO:0000259" key="6">
    <source>
        <dbReference type="Pfam" id="PF04116"/>
    </source>
</evidence>
<keyword evidence="8" id="KW-1185">Reference proteome</keyword>
<reference evidence="7 8" key="1">
    <citation type="journal article" date="2021" name="Nat. Commun.">
        <title>Genetic determinants of endophytism in the Arabidopsis root mycobiome.</title>
        <authorList>
            <person name="Mesny F."/>
            <person name="Miyauchi S."/>
            <person name="Thiergart T."/>
            <person name="Pickel B."/>
            <person name="Atanasova L."/>
            <person name="Karlsson M."/>
            <person name="Huettel B."/>
            <person name="Barry K.W."/>
            <person name="Haridas S."/>
            <person name="Chen C."/>
            <person name="Bauer D."/>
            <person name="Andreopoulos W."/>
            <person name="Pangilinan J."/>
            <person name="LaButti K."/>
            <person name="Riley R."/>
            <person name="Lipzen A."/>
            <person name="Clum A."/>
            <person name="Drula E."/>
            <person name="Henrissat B."/>
            <person name="Kohler A."/>
            <person name="Grigoriev I.V."/>
            <person name="Martin F.M."/>
            <person name="Hacquard S."/>
        </authorList>
    </citation>
    <scope>NUCLEOTIDE SEQUENCE [LARGE SCALE GENOMIC DNA]</scope>
    <source>
        <strain evidence="7 8">MPI-SDFR-AT-0080</strain>
    </source>
</reference>
<comment type="subcellular location">
    <subcellularLocation>
        <location evidence="1">Membrane</location>
    </subcellularLocation>
</comment>
<evidence type="ECO:0000256" key="1">
    <source>
        <dbReference type="ARBA" id="ARBA00004370"/>
    </source>
</evidence>
<protein>
    <submittedName>
        <fullName evidence="7">C-5 sterol desaturas-like protein</fullName>
    </submittedName>
</protein>
<dbReference type="EMBL" id="JAGTJR010000031">
    <property type="protein sequence ID" value="KAH7038969.1"/>
    <property type="molecule type" value="Genomic_DNA"/>
</dbReference>